<keyword evidence="3 6" id="KW-0560">Oxidoreductase</keyword>
<dbReference type="PANTHER" id="PTHR32303:SF4">
    <property type="entry name" value="QUINOPROTEIN GLUCOSE DEHYDROGENASE"/>
    <property type="match status" value="1"/>
</dbReference>
<dbReference type="SUPFAM" id="SSF50998">
    <property type="entry name" value="Quinoprotein alcohol dehydrogenase-like"/>
    <property type="match status" value="1"/>
</dbReference>
<feature type="domain" description="Pyrrolo-quinoline quinone repeat" evidence="5">
    <location>
        <begin position="167"/>
        <end position="756"/>
    </location>
</feature>
<comment type="cofactor">
    <cofactor evidence="1">
        <name>pyrroloquinoline quinone</name>
        <dbReference type="ChEBI" id="CHEBI:58442"/>
    </cofactor>
</comment>
<feature type="transmembrane region" description="Helical" evidence="4">
    <location>
        <begin position="95"/>
        <end position="113"/>
    </location>
</feature>
<organism evidence="6 7">
    <name type="scientific">Alloalcanivorax xenomutans</name>
    <dbReference type="NCBI Taxonomy" id="1094342"/>
    <lineage>
        <taxon>Bacteria</taxon>
        <taxon>Pseudomonadati</taxon>
        <taxon>Pseudomonadota</taxon>
        <taxon>Gammaproteobacteria</taxon>
        <taxon>Oceanospirillales</taxon>
        <taxon>Alcanivoracaceae</taxon>
        <taxon>Alloalcanivorax</taxon>
    </lineage>
</organism>
<dbReference type="KEGG" id="axe:P40_06280"/>
<dbReference type="AlphaFoldDB" id="A0A9Q3ZD45"/>
<dbReference type="GO" id="GO:0008876">
    <property type="term" value="F:quinoprotein glucose dehydrogenase activity"/>
    <property type="evidence" value="ECO:0007669"/>
    <property type="project" value="TreeGrafter"/>
</dbReference>
<evidence type="ECO:0000256" key="3">
    <source>
        <dbReference type="ARBA" id="ARBA00023002"/>
    </source>
</evidence>
<dbReference type="EC" id="1.1.-.-" evidence="6"/>
<feature type="transmembrane region" description="Helical" evidence="4">
    <location>
        <begin position="43"/>
        <end position="60"/>
    </location>
</feature>
<evidence type="ECO:0000313" key="7">
    <source>
        <dbReference type="Proteomes" id="UP001107961"/>
    </source>
</evidence>
<feature type="transmembrane region" description="Helical" evidence="4">
    <location>
        <begin position="12"/>
        <end position="37"/>
    </location>
</feature>
<accession>A0A9Q3ZD45</accession>
<name>A0A9Q3ZD45_9GAMM</name>
<keyword evidence="4" id="KW-0472">Membrane</keyword>
<keyword evidence="4" id="KW-0812">Transmembrane</keyword>
<dbReference type="InterPro" id="IPR017511">
    <property type="entry name" value="PQQ_mDH"/>
</dbReference>
<dbReference type="CDD" id="cd10280">
    <property type="entry name" value="PQQ_mGDH"/>
    <property type="match status" value="1"/>
</dbReference>
<protein>
    <submittedName>
        <fullName evidence="6">Membrane-bound PQQ-dependent dehydrogenase, glucose/quinate/shikimate family</fullName>
        <ecNumber evidence="6">1.1.-.-</ecNumber>
    </submittedName>
</protein>
<dbReference type="Proteomes" id="UP001107961">
    <property type="component" value="Unassembled WGS sequence"/>
</dbReference>
<dbReference type="EMBL" id="JAJVKT010000011">
    <property type="protein sequence ID" value="MCE7509085.1"/>
    <property type="molecule type" value="Genomic_DNA"/>
</dbReference>
<feature type="transmembrane region" description="Helical" evidence="4">
    <location>
        <begin position="67"/>
        <end position="83"/>
    </location>
</feature>
<dbReference type="SMART" id="SM00564">
    <property type="entry name" value="PQQ"/>
    <property type="match status" value="5"/>
</dbReference>
<evidence type="ECO:0000259" key="5">
    <source>
        <dbReference type="Pfam" id="PF01011"/>
    </source>
</evidence>
<gene>
    <name evidence="6" type="ORF">LZG35_10605</name>
</gene>
<reference evidence="6" key="1">
    <citation type="submission" date="2022-01" db="EMBL/GenBank/DDBJ databases">
        <authorList>
            <person name="Karlyshev A.V."/>
            <person name="Jaspars M."/>
        </authorList>
    </citation>
    <scope>NUCLEOTIDE SEQUENCE</scope>
    <source>
        <strain evidence="6">AGSA3-2</strain>
    </source>
</reference>
<dbReference type="GO" id="GO:0048038">
    <property type="term" value="F:quinone binding"/>
    <property type="evidence" value="ECO:0007669"/>
    <property type="project" value="InterPro"/>
</dbReference>
<evidence type="ECO:0000256" key="2">
    <source>
        <dbReference type="ARBA" id="ARBA00008156"/>
    </source>
</evidence>
<dbReference type="InterPro" id="IPR002372">
    <property type="entry name" value="PQQ_rpt_dom"/>
</dbReference>
<evidence type="ECO:0000256" key="4">
    <source>
        <dbReference type="SAM" id="Phobius"/>
    </source>
</evidence>
<sequence length="788" mass="85297">MNEKEKTSSWVSIVTVLVGLLMIVAGIGLLGGGIYLILLGGSWYFSLAGIGLVISGGLVMARHVLGFWLYAVVFMGTALWAWWEVGLDFWPQVSRLFAPAVLLFLLALLAPALRRGKPISGGTAYPVAAVILLGLAATIFHAFYPGPIIASKTEPTSLTVTDQAREWHHYGRQQDGTRYAPQDQITPDNVDQLEVAWTFRTGDIPNANPPGAGGEDQNTPIQVGDTLYVCTVHNKVFALDADSGEQKWSFDPEASSPLWQRCRGLGYYQASNNEETCAGRIVLSTIDARLIELDAQTGALCPSFGDGGTVDLKQGMGEVKPGFYFQTSAPTVARGLIIIGGWVFDNMMTGEPSGVIRAFRADSGELAWAWDLANPALTGLPREGGTYTRGTPNVWSTPAVDEELGLIYLPTGNATPDFYGGHRTDADEDYSSSIVALDLHTGRERWKFQTVHHDIWDYDVPSQPALFDVDDGNGNTVPALIQTTKRGQIFMLDRRTGTPIAEVEERPVPQGAVDGDWTSPTQPYSVGMPAIGAEKLSEAAMWGATPFDQLYCRIQFRKLRYEGDFTPPGLTPSLQWPGYFGGMNWGSNTIYKPGGYLIVNDTRSPQRVLLVPREEADKEDASASHTGLSPQHGTPYGASKYVLMSPLGVPCQKPPYGTLSAIDLNRREVVWQIPLGTVEDTGPLGLKMHLPIPVGMPTVGGPMSTASGLVFYAGTLDYNIRAMDVASGETVWKHRLPVGSQGTPMTYISPASGKQYLVISAGGSRQSPDRGDYIVAFALPDKQNGATR</sequence>
<keyword evidence="4" id="KW-1133">Transmembrane helix</keyword>
<comment type="caution">
    <text evidence="6">The sequence shown here is derived from an EMBL/GenBank/DDBJ whole genome shotgun (WGS) entry which is preliminary data.</text>
</comment>
<proteinExistence type="inferred from homology"/>
<feature type="transmembrane region" description="Helical" evidence="4">
    <location>
        <begin position="125"/>
        <end position="144"/>
    </location>
</feature>
<dbReference type="InterPro" id="IPR018391">
    <property type="entry name" value="PQQ_b-propeller_rpt"/>
</dbReference>
<dbReference type="RefSeq" id="WP_080530632.1">
    <property type="nucleotide sequence ID" value="NZ_CP012331.1"/>
</dbReference>
<evidence type="ECO:0000313" key="6">
    <source>
        <dbReference type="EMBL" id="MCE7509085.1"/>
    </source>
</evidence>
<dbReference type="NCBIfam" id="TIGR03074">
    <property type="entry name" value="PQQ_membr_DH"/>
    <property type="match status" value="1"/>
</dbReference>
<dbReference type="InterPro" id="IPR011047">
    <property type="entry name" value="Quinoprotein_ADH-like_sf"/>
</dbReference>
<comment type="similarity">
    <text evidence="2">Belongs to the bacterial PQQ dehydrogenase family.</text>
</comment>
<keyword evidence="7" id="KW-1185">Reference proteome</keyword>
<dbReference type="Gene3D" id="2.140.10.10">
    <property type="entry name" value="Quinoprotein alcohol dehydrogenase-like superfamily"/>
    <property type="match status" value="2"/>
</dbReference>
<evidence type="ECO:0000256" key="1">
    <source>
        <dbReference type="ARBA" id="ARBA00001931"/>
    </source>
</evidence>
<dbReference type="Pfam" id="PF01011">
    <property type="entry name" value="PQQ"/>
    <property type="match status" value="1"/>
</dbReference>
<dbReference type="GO" id="GO:0016020">
    <property type="term" value="C:membrane"/>
    <property type="evidence" value="ECO:0007669"/>
    <property type="project" value="InterPro"/>
</dbReference>
<dbReference type="PANTHER" id="PTHR32303">
    <property type="entry name" value="QUINOPROTEIN ALCOHOL DEHYDROGENASE (CYTOCHROME C)"/>
    <property type="match status" value="1"/>
</dbReference>